<reference evidence="1" key="1">
    <citation type="submission" date="2021-12" db="EMBL/GenBank/DDBJ databases">
        <authorList>
            <person name="King R."/>
        </authorList>
    </citation>
    <scope>NUCLEOTIDE SEQUENCE</scope>
</reference>
<accession>A0A9P0F7Z2</accession>
<keyword evidence="2" id="KW-1185">Reference proteome</keyword>
<dbReference type="AlphaFoldDB" id="A0A9P0F7Z2"/>
<dbReference type="Proteomes" id="UP001152759">
    <property type="component" value="Chromosome 9"/>
</dbReference>
<dbReference type="EMBL" id="OU963870">
    <property type="protein sequence ID" value="CAH0395838.1"/>
    <property type="molecule type" value="Genomic_DNA"/>
</dbReference>
<proteinExistence type="predicted"/>
<protein>
    <submittedName>
        <fullName evidence="1">Uncharacterized protein</fullName>
    </submittedName>
</protein>
<name>A0A9P0F7Z2_BEMTA</name>
<organism evidence="1 2">
    <name type="scientific">Bemisia tabaci</name>
    <name type="common">Sweetpotato whitefly</name>
    <name type="synonym">Aleurodes tabaci</name>
    <dbReference type="NCBI Taxonomy" id="7038"/>
    <lineage>
        <taxon>Eukaryota</taxon>
        <taxon>Metazoa</taxon>
        <taxon>Ecdysozoa</taxon>
        <taxon>Arthropoda</taxon>
        <taxon>Hexapoda</taxon>
        <taxon>Insecta</taxon>
        <taxon>Pterygota</taxon>
        <taxon>Neoptera</taxon>
        <taxon>Paraneoptera</taxon>
        <taxon>Hemiptera</taxon>
        <taxon>Sternorrhyncha</taxon>
        <taxon>Aleyrodoidea</taxon>
        <taxon>Aleyrodidae</taxon>
        <taxon>Aleyrodinae</taxon>
        <taxon>Bemisia</taxon>
    </lineage>
</organism>
<evidence type="ECO:0000313" key="2">
    <source>
        <dbReference type="Proteomes" id="UP001152759"/>
    </source>
</evidence>
<sequence length="691" mass="79631">MNFQTIEVPQKQLPKGYFDFVIVKVPLFDYRDNSTRVMGTNVRISYGDPKTYICIEDRVFPGENVTLSPCLICPPKYETLSASFLDGYQKVSSSQDYNNEDRDCVFASPVEITGNFVGLYRGLYNNKRVGCEDPKSETLLNSTRTVFTHFDPFEGDITIEIDRIGLKFLDNGEFGRHYQREFASHGLKYTPIEDWNSLISNWKTYMRRDDFISKSGEAPQGFPNIPREPHDFDFMTIIMRKPYTNFLTRRSSNFTLVCNDAPATSRYVIDLSLPFHLLDSCPTTQIEVINENLDMPVMPYLFGTTQLMTYVTNVQDKDVYNNIRLTNSSSLVLSLNNTLIGGLTVNTPSTTLTFGETTHSGGRMILSSIKVEEHVKFFRISTMQSSIVSLDISNLYPSLDTSFFCEKGIMNLKMELMREEGISNFIIQVEFIVPILNSISYNRKFKYLFDATFSNVFGCFARNVREGDIWIFQSLLSGIRVNIFPEYIVINDFKQNRTEVINNPSSNITIEQELMFVGIYKLQDTNSRYQNNPIMVREESWWILNFKNIHGAEILHHVNVNSTGIITVNNINYDVQGGNIRALFSESIDEAQLLRFESDRTVPIYIETPLREIVIQVDDDYITLNNVSIYTGDETELIFQDSSEEQLTFNVGVFRRLNPEIDSDFDSRRLRRHIDYFDTQNGQSPDFHINN</sequence>
<evidence type="ECO:0000313" key="1">
    <source>
        <dbReference type="EMBL" id="CAH0395838.1"/>
    </source>
</evidence>
<gene>
    <name evidence="1" type="ORF">BEMITA_LOCUS13973</name>
</gene>